<name>A0AAV7PMA6_PLEWA</name>
<dbReference type="Proteomes" id="UP001066276">
    <property type="component" value="Chromosome 7"/>
</dbReference>
<protein>
    <recommendedName>
        <fullName evidence="3">Secreted protein</fullName>
    </recommendedName>
</protein>
<evidence type="ECO:0000313" key="1">
    <source>
        <dbReference type="EMBL" id="KAJ1128372.1"/>
    </source>
</evidence>
<organism evidence="1 2">
    <name type="scientific">Pleurodeles waltl</name>
    <name type="common">Iberian ribbed newt</name>
    <dbReference type="NCBI Taxonomy" id="8319"/>
    <lineage>
        <taxon>Eukaryota</taxon>
        <taxon>Metazoa</taxon>
        <taxon>Chordata</taxon>
        <taxon>Craniata</taxon>
        <taxon>Vertebrata</taxon>
        <taxon>Euteleostomi</taxon>
        <taxon>Amphibia</taxon>
        <taxon>Batrachia</taxon>
        <taxon>Caudata</taxon>
        <taxon>Salamandroidea</taxon>
        <taxon>Salamandridae</taxon>
        <taxon>Pleurodelinae</taxon>
        <taxon>Pleurodeles</taxon>
    </lineage>
</organism>
<reference evidence="1" key="1">
    <citation type="journal article" date="2022" name="bioRxiv">
        <title>Sequencing and chromosome-scale assembly of the giantPleurodeles waltlgenome.</title>
        <authorList>
            <person name="Brown T."/>
            <person name="Elewa A."/>
            <person name="Iarovenko S."/>
            <person name="Subramanian E."/>
            <person name="Araus A.J."/>
            <person name="Petzold A."/>
            <person name="Susuki M."/>
            <person name="Suzuki K.-i.T."/>
            <person name="Hayashi T."/>
            <person name="Toyoda A."/>
            <person name="Oliveira C."/>
            <person name="Osipova E."/>
            <person name="Leigh N.D."/>
            <person name="Simon A."/>
            <person name="Yun M.H."/>
        </authorList>
    </citation>
    <scope>NUCLEOTIDE SEQUENCE</scope>
    <source>
        <strain evidence="1">20211129_DDA</strain>
        <tissue evidence="1">Liver</tissue>
    </source>
</reference>
<evidence type="ECO:0000313" key="2">
    <source>
        <dbReference type="Proteomes" id="UP001066276"/>
    </source>
</evidence>
<proteinExistence type="predicted"/>
<comment type="caution">
    <text evidence="1">The sequence shown here is derived from an EMBL/GenBank/DDBJ whole genome shotgun (WGS) entry which is preliminary data.</text>
</comment>
<dbReference type="AlphaFoldDB" id="A0AAV7PMA6"/>
<dbReference type="EMBL" id="JANPWB010000011">
    <property type="protein sequence ID" value="KAJ1128372.1"/>
    <property type="molecule type" value="Genomic_DNA"/>
</dbReference>
<evidence type="ECO:0008006" key="3">
    <source>
        <dbReference type="Google" id="ProtNLM"/>
    </source>
</evidence>
<accession>A0AAV7PMA6</accession>
<sequence>MQTWSGVNFPFSRASLQVCLLCARAWVRPRQCLLTAEYQGAQASPLVLVPPELSEVVPRRRFGLRTRDFGAGGQGTLLPLHGRARHKHTAGAHLGRKTPSQPAKNFHSRCRESCVLHLLRS</sequence>
<gene>
    <name evidence="1" type="ORF">NDU88_006751</name>
</gene>
<keyword evidence="2" id="KW-1185">Reference proteome</keyword>